<evidence type="ECO:0000256" key="1">
    <source>
        <dbReference type="SAM" id="Phobius"/>
    </source>
</evidence>
<keyword evidence="1" id="KW-1133">Transmembrane helix</keyword>
<dbReference type="EMBL" id="BGPR01059389">
    <property type="protein sequence ID" value="GBO35414.1"/>
    <property type="molecule type" value="Genomic_DNA"/>
</dbReference>
<accession>A0A4Y2WFJ1</accession>
<evidence type="ECO:0000313" key="3">
    <source>
        <dbReference type="EMBL" id="GBO35413.1"/>
    </source>
</evidence>
<keyword evidence="1" id="KW-0472">Membrane</keyword>
<keyword evidence="1" id="KW-0812">Transmembrane</keyword>
<organism evidence="4 5">
    <name type="scientific">Araneus ventricosus</name>
    <name type="common">Orbweaver spider</name>
    <name type="synonym">Epeira ventricosa</name>
    <dbReference type="NCBI Taxonomy" id="182803"/>
    <lineage>
        <taxon>Eukaryota</taxon>
        <taxon>Metazoa</taxon>
        <taxon>Ecdysozoa</taxon>
        <taxon>Arthropoda</taxon>
        <taxon>Chelicerata</taxon>
        <taxon>Arachnida</taxon>
        <taxon>Araneae</taxon>
        <taxon>Araneomorphae</taxon>
        <taxon>Entelegynae</taxon>
        <taxon>Araneoidea</taxon>
        <taxon>Araneidae</taxon>
        <taxon>Araneus</taxon>
    </lineage>
</organism>
<dbReference type="Proteomes" id="UP000499080">
    <property type="component" value="Unassembled WGS sequence"/>
</dbReference>
<dbReference type="EMBL" id="BGPR01058917">
    <property type="protein sequence ID" value="GBO35000.1"/>
    <property type="molecule type" value="Genomic_DNA"/>
</dbReference>
<protein>
    <submittedName>
        <fullName evidence="4">Uncharacterized protein</fullName>
    </submittedName>
</protein>
<evidence type="ECO:0000313" key="2">
    <source>
        <dbReference type="EMBL" id="GBO35000.1"/>
    </source>
</evidence>
<evidence type="ECO:0000313" key="5">
    <source>
        <dbReference type="Proteomes" id="UP000499080"/>
    </source>
</evidence>
<gene>
    <name evidence="4" type="ORF">AVEN_142999_1</name>
    <name evidence="2" type="ORF">AVEN_228445_1</name>
    <name evidence="3" type="ORF">AVEN_57759_1</name>
</gene>
<evidence type="ECO:0000313" key="4">
    <source>
        <dbReference type="EMBL" id="GBO35414.1"/>
    </source>
</evidence>
<comment type="caution">
    <text evidence="4">The sequence shown here is derived from an EMBL/GenBank/DDBJ whole genome shotgun (WGS) entry which is preliminary data.</text>
</comment>
<proteinExistence type="predicted"/>
<sequence length="81" mass="9527">MDFRRKVLTEMRKCFIEKCLGEPAIEDCENPDFNDITLVELLYVPLLFIASFVITVYYLLRSRDRKPTSEGHISHLSFADR</sequence>
<reference evidence="4 5" key="1">
    <citation type="journal article" date="2019" name="Sci. Rep.">
        <title>Orb-weaving spider Araneus ventricosus genome elucidates the spidroin gene catalogue.</title>
        <authorList>
            <person name="Kono N."/>
            <person name="Nakamura H."/>
            <person name="Ohtoshi R."/>
            <person name="Moran D.A.P."/>
            <person name="Shinohara A."/>
            <person name="Yoshida Y."/>
            <person name="Fujiwara M."/>
            <person name="Mori M."/>
            <person name="Tomita M."/>
            <person name="Arakawa K."/>
        </authorList>
    </citation>
    <scope>NUCLEOTIDE SEQUENCE [LARGE SCALE GENOMIC DNA]</scope>
</reference>
<dbReference type="AlphaFoldDB" id="A0A4Y2WFJ1"/>
<feature type="transmembrane region" description="Helical" evidence="1">
    <location>
        <begin position="41"/>
        <end position="60"/>
    </location>
</feature>
<name>A0A4Y2WFJ1_ARAVE</name>
<dbReference type="EMBL" id="BGPR01059388">
    <property type="protein sequence ID" value="GBO35413.1"/>
    <property type="molecule type" value="Genomic_DNA"/>
</dbReference>
<keyword evidence="5" id="KW-1185">Reference proteome</keyword>